<name>A0A921SWM8_9MICO</name>
<dbReference type="PANTHER" id="PTHR18964">
    <property type="entry name" value="ROK (REPRESSOR, ORF, KINASE) FAMILY"/>
    <property type="match status" value="1"/>
</dbReference>
<gene>
    <name evidence="2" type="ORF">K8V81_05035</name>
</gene>
<dbReference type="Gene3D" id="3.30.420.40">
    <property type="match status" value="2"/>
</dbReference>
<dbReference type="Pfam" id="PF00480">
    <property type="entry name" value="ROK"/>
    <property type="match status" value="1"/>
</dbReference>
<organism evidence="2 3">
    <name type="scientific">Brachybacterium massiliense</name>
    <dbReference type="NCBI Taxonomy" id="1755098"/>
    <lineage>
        <taxon>Bacteria</taxon>
        <taxon>Bacillati</taxon>
        <taxon>Actinomycetota</taxon>
        <taxon>Actinomycetes</taxon>
        <taxon>Micrococcales</taxon>
        <taxon>Dermabacteraceae</taxon>
        <taxon>Brachybacterium</taxon>
    </lineage>
</organism>
<comment type="caution">
    <text evidence="2">The sequence shown here is derived from an EMBL/GenBank/DDBJ whole genome shotgun (WGS) entry which is preliminary data.</text>
</comment>
<sequence>MIGGGAVIGIDVGGTSITVDLVELTGRSLFTATRPTLRGADALAGVLSQLAAAREAARDLGTSVLGVGVLSPGHVDEGGGVVRFASNLEWRELDLQARIRAATGSRVPVLLGHDVRWAGIAEGALGAAAGLEDYALVSIGTGIAACLVSGGHVLSGAAGSAGEFGHATVFPGGDLCACGRTGCVDTYASGAALLRRYRALGGARELHDVIELLATLSEDPVAAQVWDEGLEALARGLCTLTLTMDPGTIVFAGGISGAGEALTGPLRCLLEEQLLWKAAPELAISPLGASTGRAGAVLLALTAAERRHRAQAWDAETVGAWTRTEGNAAVPA</sequence>
<dbReference type="InterPro" id="IPR000600">
    <property type="entry name" value="ROK"/>
</dbReference>
<comment type="similarity">
    <text evidence="1">Belongs to the ROK (NagC/XylR) family.</text>
</comment>
<reference evidence="2" key="2">
    <citation type="submission" date="2021-09" db="EMBL/GenBank/DDBJ databases">
        <authorList>
            <person name="Gilroy R."/>
        </authorList>
    </citation>
    <scope>NUCLEOTIDE SEQUENCE</scope>
    <source>
        <strain evidence="2">ChiGjej5B5-22894</strain>
    </source>
</reference>
<dbReference type="SUPFAM" id="SSF53067">
    <property type="entry name" value="Actin-like ATPase domain"/>
    <property type="match status" value="1"/>
</dbReference>
<reference evidence="2" key="1">
    <citation type="journal article" date="2021" name="PeerJ">
        <title>Extensive microbial diversity within the chicken gut microbiome revealed by metagenomics and culture.</title>
        <authorList>
            <person name="Gilroy R."/>
            <person name="Ravi A."/>
            <person name="Getino M."/>
            <person name="Pursley I."/>
            <person name="Horton D.L."/>
            <person name="Alikhan N.F."/>
            <person name="Baker D."/>
            <person name="Gharbi K."/>
            <person name="Hall N."/>
            <person name="Watson M."/>
            <person name="Adriaenssens E.M."/>
            <person name="Foster-Nyarko E."/>
            <person name="Jarju S."/>
            <person name="Secka A."/>
            <person name="Antonio M."/>
            <person name="Oren A."/>
            <person name="Chaudhuri R.R."/>
            <person name="La Ragione R."/>
            <person name="Hildebrand F."/>
            <person name="Pallen M.J."/>
        </authorList>
    </citation>
    <scope>NUCLEOTIDE SEQUENCE</scope>
    <source>
        <strain evidence="2">ChiGjej5B5-22894</strain>
    </source>
</reference>
<proteinExistence type="inferred from homology"/>
<dbReference type="EMBL" id="DYUE01000127">
    <property type="protein sequence ID" value="HJG91070.1"/>
    <property type="molecule type" value="Genomic_DNA"/>
</dbReference>
<evidence type="ECO:0000313" key="3">
    <source>
        <dbReference type="Proteomes" id="UP000742460"/>
    </source>
</evidence>
<accession>A0A921SWM8</accession>
<protein>
    <submittedName>
        <fullName evidence="2">ROK family protein</fullName>
    </submittedName>
</protein>
<evidence type="ECO:0000313" key="2">
    <source>
        <dbReference type="EMBL" id="HJG91070.1"/>
    </source>
</evidence>
<dbReference type="PANTHER" id="PTHR18964:SF149">
    <property type="entry name" value="BIFUNCTIONAL UDP-N-ACETYLGLUCOSAMINE 2-EPIMERASE_N-ACETYLMANNOSAMINE KINASE"/>
    <property type="match status" value="1"/>
</dbReference>
<dbReference type="AlphaFoldDB" id="A0A921SWM8"/>
<dbReference type="Proteomes" id="UP000742460">
    <property type="component" value="Unassembled WGS sequence"/>
</dbReference>
<dbReference type="InterPro" id="IPR043129">
    <property type="entry name" value="ATPase_NBD"/>
</dbReference>
<evidence type="ECO:0000256" key="1">
    <source>
        <dbReference type="ARBA" id="ARBA00006479"/>
    </source>
</evidence>